<dbReference type="EMBL" id="LHQR01000069">
    <property type="protein sequence ID" value="KXG46317.1"/>
    <property type="molecule type" value="Genomic_DNA"/>
</dbReference>
<dbReference type="OMA" id="YEPDERC"/>
<accession>A0A135LBG3</accession>
<keyword evidence="2" id="KW-1185">Reference proteome</keyword>
<proteinExistence type="predicted"/>
<evidence type="ECO:0000313" key="1">
    <source>
        <dbReference type="EMBL" id="KXG46317.1"/>
    </source>
</evidence>
<name>A0A135LBG3_PENPA</name>
<evidence type="ECO:0000313" key="2">
    <source>
        <dbReference type="Proteomes" id="UP000070168"/>
    </source>
</evidence>
<comment type="caution">
    <text evidence="1">The sequence shown here is derived from an EMBL/GenBank/DDBJ whole genome shotgun (WGS) entry which is preliminary data.</text>
</comment>
<dbReference type="RefSeq" id="XP_040644853.1">
    <property type="nucleotide sequence ID" value="XM_040792886.1"/>
</dbReference>
<dbReference type="GeneID" id="63708186"/>
<dbReference type="OrthoDB" id="4151615at2759"/>
<sequence>MDDLSLPTDDDLLPILRQICASNPDLGRTKILNRLRNEHQWRISETRLKNLLENHGLQQIEQEPIKPKESDLPPISYPQDALAVQQKYKDESIRCFKIYSRGPYDFGVSPNSDMAIRVDIAHNRVKNAGRPKTEGDRITMATSWPMRCLFDYNWAAAEIAGVSKEDIGRQLEAEYGVNPVPFLPPAPTLAEIMDRKIKFKIASMEKLRQMLKHPEIRKLIPVDARGEPIWDEAKHGEFCVLVVKIDKGRGLEEFGPA</sequence>
<dbReference type="Proteomes" id="UP000070168">
    <property type="component" value="Unassembled WGS sequence"/>
</dbReference>
<gene>
    <name evidence="1" type="ORF">PGRI_051730</name>
</gene>
<reference evidence="1 2" key="1">
    <citation type="journal article" date="2016" name="BMC Genomics">
        <title>Genome sequencing and secondary metabolism of the postharvest pathogen Penicillium griseofulvum.</title>
        <authorList>
            <person name="Banani H."/>
            <person name="Marcet-Houben M."/>
            <person name="Ballester A.R."/>
            <person name="Abbruscato P."/>
            <person name="Gonzalez-Candelas L."/>
            <person name="Gabaldon T."/>
            <person name="Spadaro D."/>
        </authorList>
    </citation>
    <scope>NUCLEOTIDE SEQUENCE [LARGE SCALE GENOMIC DNA]</scope>
    <source>
        <strain evidence="1 2">PG3</strain>
    </source>
</reference>
<protein>
    <submittedName>
        <fullName evidence="1">Uncharacterized protein</fullName>
    </submittedName>
</protein>
<dbReference type="AlphaFoldDB" id="A0A135LBG3"/>
<organism evidence="1 2">
    <name type="scientific">Penicillium patulum</name>
    <name type="common">Penicillium griseofulvum</name>
    <dbReference type="NCBI Taxonomy" id="5078"/>
    <lineage>
        <taxon>Eukaryota</taxon>
        <taxon>Fungi</taxon>
        <taxon>Dikarya</taxon>
        <taxon>Ascomycota</taxon>
        <taxon>Pezizomycotina</taxon>
        <taxon>Eurotiomycetes</taxon>
        <taxon>Eurotiomycetidae</taxon>
        <taxon>Eurotiales</taxon>
        <taxon>Aspergillaceae</taxon>
        <taxon>Penicillium</taxon>
    </lineage>
</organism>